<dbReference type="KEGG" id="aplc:110986941"/>
<evidence type="ECO:0000256" key="10">
    <source>
        <dbReference type="ARBA" id="ARBA00022982"/>
    </source>
</evidence>
<dbReference type="NCBIfam" id="TIGR01438">
    <property type="entry name" value="TGR"/>
    <property type="match status" value="1"/>
</dbReference>
<evidence type="ECO:0000256" key="13">
    <source>
        <dbReference type="ARBA" id="ARBA00023284"/>
    </source>
</evidence>
<dbReference type="InterPro" id="IPR006338">
    <property type="entry name" value="Thioredoxin/glutathione_Rdtase"/>
</dbReference>
<dbReference type="InterPro" id="IPR011899">
    <property type="entry name" value="Glutaredoxin_euk/vir"/>
</dbReference>
<evidence type="ECO:0000256" key="3">
    <source>
        <dbReference type="ARBA" id="ARBA00007532"/>
    </source>
</evidence>
<evidence type="ECO:0000256" key="12">
    <source>
        <dbReference type="ARBA" id="ARBA00023157"/>
    </source>
</evidence>
<organism evidence="18 19">
    <name type="scientific">Acanthaster planci</name>
    <name type="common">Crown-of-thorns starfish</name>
    <dbReference type="NCBI Taxonomy" id="133434"/>
    <lineage>
        <taxon>Eukaryota</taxon>
        <taxon>Metazoa</taxon>
        <taxon>Echinodermata</taxon>
        <taxon>Eleutherozoa</taxon>
        <taxon>Asterozoa</taxon>
        <taxon>Asteroidea</taxon>
        <taxon>Valvatacea</taxon>
        <taxon>Valvatida</taxon>
        <taxon>Acanthasteridae</taxon>
        <taxon>Acanthaster</taxon>
    </lineage>
</organism>
<evidence type="ECO:0000256" key="2">
    <source>
        <dbReference type="ARBA" id="ARBA00002549"/>
    </source>
</evidence>
<evidence type="ECO:0000259" key="16">
    <source>
        <dbReference type="Pfam" id="PF02852"/>
    </source>
</evidence>
<dbReference type="PANTHER" id="PTHR42737:SF8">
    <property type="entry name" value="THIOREDOXIN-DISULFIDE REDUCTASE"/>
    <property type="match status" value="1"/>
</dbReference>
<dbReference type="SUPFAM" id="SSF52833">
    <property type="entry name" value="Thioredoxin-like"/>
    <property type="match status" value="1"/>
</dbReference>
<dbReference type="SUPFAM" id="SSF51905">
    <property type="entry name" value="FAD/NAD(P)-binding domain"/>
    <property type="match status" value="1"/>
</dbReference>
<dbReference type="OMA" id="NYHKLAD"/>
<dbReference type="FunFam" id="3.30.390.30:FF:000004">
    <property type="entry name" value="Thioredoxin reductase 1, cytoplasmic"/>
    <property type="match status" value="1"/>
</dbReference>
<evidence type="ECO:0000313" key="19">
    <source>
        <dbReference type="RefSeq" id="XP_022104980.1"/>
    </source>
</evidence>
<dbReference type="InterPro" id="IPR023753">
    <property type="entry name" value="FAD/NAD-binding_dom"/>
</dbReference>
<dbReference type="NCBIfam" id="TIGR02180">
    <property type="entry name" value="GRX_euk"/>
    <property type="match status" value="1"/>
</dbReference>
<evidence type="ECO:0000256" key="9">
    <source>
        <dbReference type="ARBA" id="ARBA00022933"/>
    </source>
</evidence>
<dbReference type="GO" id="GO:0034599">
    <property type="term" value="P:cellular response to oxidative stress"/>
    <property type="evidence" value="ECO:0007669"/>
    <property type="project" value="TreeGrafter"/>
</dbReference>
<protein>
    <recommendedName>
        <fullName evidence="4">thioredoxin-disulfide reductase (NADPH)</fullName>
        <ecNumber evidence="4">1.8.1.9</ecNumber>
    </recommendedName>
</protein>
<dbReference type="InterPro" id="IPR002109">
    <property type="entry name" value="Glutaredoxin"/>
</dbReference>
<dbReference type="GO" id="GO:0045454">
    <property type="term" value="P:cell redox homeostasis"/>
    <property type="evidence" value="ECO:0007669"/>
    <property type="project" value="InterPro"/>
</dbReference>
<dbReference type="SUPFAM" id="SSF55424">
    <property type="entry name" value="FAD/NAD-linked reductases, dimerisation (C-terminal) domain"/>
    <property type="match status" value="1"/>
</dbReference>
<dbReference type="InterPro" id="IPR011767">
    <property type="entry name" value="GLR_AS"/>
</dbReference>
<dbReference type="InterPro" id="IPR046952">
    <property type="entry name" value="GSHR/TRXR-like"/>
</dbReference>
<evidence type="ECO:0000256" key="7">
    <source>
        <dbReference type="ARBA" id="ARBA00022827"/>
    </source>
</evidence>
<comment type="cofactor">
    <cofactor evidence="1">
        <name>FAD</name>
        <dbReference type="ChEBI" id="CHEBI:57692"/>
    </cofactor>
</comment>
<evidence type="ECO:0000256" key="5">
    <source>
        <dbReference type="ARBA" id="ARBA00022448"/>
    </source>
</evidence>
<keyword evidence="12" id="KW-1015">Disulfide bond</keyword>
<dbReference type="Pfam" id="PF02852">
    <property type="entry name" value="Pyr_redox_dim"/>
    <property type="match status" value="1"/>
</dbReference>
<evidence type="ECO:0000256" key="4">
    <source>
        <dbReference type="ARBA" id="ARBA00012610"/>
    </source>
</evidence>
<evidence type="ECO:0000313" key="18">
    <source>
        <dbReference type="Proteomes" id="UP000694845"/>
    </source>
</evidence>
<keyword evidence="18" id="KW-1185">Reference proteome</keyword>
<dbReference type="EC" id="1.8.1.9" evidence="4"/>
<gene>
    <name evidence="19" type="primary">LOC110986941</name>
</gene>
<dbReference type="InterPro" id="IPR036188">
    <property type="entry name" value="FAD/NAD-bd_sf"/>
</dbReference>
<dbReference type="RefSeq" id="XP_022104980.1">
    <property type="nucleotide sequence ID" value="XM_022249288.1"/>
</dbReference>
<keyword evidence="8" id="KW-0521">NADP</keyword>
<evidence type="ECO:0000256" key="11">
    <source>
        <dbReference type="ARBA" id="ARBA00023002"/>
    </source>
</evidence>
<dbReference type="Gene3D" id="3.50.50.60">
    <property type="entry name" value="FAD/NAD(P)-binding domain"/>
    <property type="match status" value="2"/>
</dbReference>
<dbReference type="Pfam" id="PF07992">
    <property type="entry name" value="Pyr_redox_2"/>
    <property type="match status" value="1"/>
</dbReference>
<dbReference type="GO" id="GO:0005739">
    <property type="term" value="C:mitochondrion"/>
    <property type="evidence" value="ECO:0007669"/>
    <property type="project" value="TreeGrafter"/>
</dbReference>
<reference evidence="19" key="1">
    <citation type="submission" date="2025-08" db="UniProtKB">
        <authorList>
            <consortium name="RefSeq"/>
        </authorList>
    </citation>
    <scope>IDENTIFICATION</scope>
</reference>
<dbReference type="PRINTS" id="PR00411">
    <property type="entry name" value="PNDRDTASEI"/>
</dbReference>
<dbReference type="CDD" id="cd03419">
    <property type="entry name" value="GRX_GRXh_1_2_like"/>
    <property type="match status" value="1"/>
</dbReference>
<dbReference type="GO" id="GO:0005829">
    <property type="term" value="C:cytosol"/>
    <property type="evidence" value="ECO:0007669"/>
    <property type="project" value="TreeGrafter"/>
</dbReference>
<dbReference type="Gene3D" id="3.40.30.10">
    <property type="entry name" value="Glutaredoxin"/>
    <property type="match status" value="1"/>
</dbReference>
<dbReference type="GO" id="GO:0006749">
    <property type="term" value="P:glutathione metabolic process"/>
    <property type="evidence" value="ECO:0007669"/>
    <property type="project" value="TreeGrafter"/>
</dbReference>
<dbReference type="AlphaFoldDB" id="A0A8B7ZJC1"/>
<feature type="domain" description="Pyridine nucleotide-disulphide oxidoreductase dimerisation" evidence="16">
    <location>
        <begin position="473"/>
        <end position="584"/>
    </location>
</feature>
<proteinExistence type="inferred from homology"/>
<dbReference type="InterPro" id="IPR012999">
    <property type="entry name" value="Pyr_OxRdtase_I_AS"/>
</dbReference>
<dbReference type="InterPro" id="IPR004099">
    <property type="entry name" value="Pyr_nucl-diS_OxRdtase_dimer"/>
</dbReference>
<accession>A0A8B7ZJC1</accession>
<dbReference type="OrthoDB" id="5956163at2759"/>
<dbReference type="FunFam" id="3.40.30.10:FF:000093">
    <property type="entry name" value="Glutaredoxin 2"/>
    <property type="match status" value="1"/>
</dbReference>
<keyword evidence="10" id="KW-0249">Electron transport</keyword>
<dbReference type="GO" id="GO:0004791">
    <property type="term" value="F:thioredoxin-disulfide reductase (NADPH) activity"/>
    <property type="evidence" value="ECO:0007669"/>
    <property type="project" value="UniProtKB-EC"/>
</dbReference>
<dbReference type="InterPro" id="IPR016156">
    <property type="entry name" value="FAD/NAD-linked_Rdtase_dimer_sf"/>
</dbReference>
<keyword evidence="9" id="KW-0712">Selenocysteine</keyword>
<dbReference type="PROSITE" id="PS51354">
    <property type="entry name" value="GLUTAREDOXIN_2"/>
    <property type="match status" value="1"/>
</dbReference>
<evidence type="ECO:0000256" key="14">
    <source>
        <dbReference type="RuleBase" id="RU003691"/>
    </source>
</evidence>
<dbReference type="PRINTS" id="PR00368">
    <property type="entry name" value="FADPNR"/>
</dbReference>
<keyword evidence="13 14" id="KW-0676">Redox-active center</keyword>
<dbReference type="Pfam" id="PF00462">
    <property type="entry name" value="Glutaredoxin"/>
    <property type="match status" value="1"/>
</dbReference>
<evidence type="ECO:0000256" key="1">
    <source>
        <dbReference type="ARBA" id="ARBA00001974"/>
    </source>
</evidence>
<dbReference type="Gene3D" id="3.30.390.30">
    <property type="match status" value="1"/>
</dbReference>
<dbReference type="GO" id="GO:0050660">
    <property type="term" value="F:flavin adenine dinucleotide binding"/>
    <property type="evidence" value="ECO:0007669"/>
    <property type="project" value="InterPro"/>
</dbReference>
<keyword evidence="6 14" id="KW-0285">Flavoprotein</keyword>
<dbReference type="GO" id="GO:0004362">
    <property type="term" value="F:glutathione-disulfide reductase (NADPH) activity"/>
    <property type="evidence" value="ECO:0007669"/>
    <property type="project" value="TreeGrafter"/>
</dbReference>
<dbReference type="PROSITE" id="PS00195">
    <property type="entry name" value="GLUTAREDOXIN_1"/>
    <property type="match status" value="1"/>
</dbReference>
<keyword evidence="11 14" id="KW-0560">Oxidoreductase</keyword>
<comment type="function">
    <text evidence="2">Has a glutathione-disulfide oxidoreductase activity in the presence of NADPH and glutathione reductase. Reduces low molecular weight disulfides and proteins.</text>
</comment>
<dbReference type="PANTHER" id="PTHR42737">
    <property type="entry name" value="GLUTATHIONE REDUCTASE"/>
    <property type="match status" value="1"/>
</dbReference>
<dbReference type="Proteomes" id="UP000694845">
    <property type="component" value="Unplaced"/>
</dbReference>
<dbReference type="InterPro" id="IPR036249">
    <property type="entry name" value="Thioredoxin-like_sf"/>
</dbReference>
<evidence type="ECO:0000259" key="15">
    <source>
        <dbReference type="Pfam" id="PF00462"/>
    </source>
</evidence>
<comment type="similarity">
    <text evidence="3 14">Belongs to the class-I pyridine nucleotide-disulfide oxidoreductase family.</text>
</comment>
<feature type="domain" description="FAD/NAD(P)-binding" evidence="17">
    <location>
        <begin position="117"/>
        <end position="453"/>
    </location>
</feature>
<dbReference type="FunFam" id="3.50.50.60:FF:000190">
    <property type="entry name" value="Thioredoxin reductase"/>
    <property type="match status" value="1"/>
</dbReference>
<dbReference type="PROSITE" id="PS00076">
    <property type="entry name" value="PYRIDINE_REDOX_1"/>
    <property type="match status" value="1"/>
</dbReference>
<evidence type="ECO:0000256" key="8">
    <source>
        <dbReference type="ARBA" id="ARBA00022857"/>
    </source>
</evidence>
<keyword evidence="7 14" id="KW-0274">FAD</keyword>
<dbReference type="GeneID" id="110986941"/>
<evidence type="ECO:0000259" key="17">
    <source>
        <dbReference type="Pfam" id="PF07992"/>
    </source>
</evidence>
<sequence>MPPTNMATAGSLQATVLQHINQNDVMIFSKTTCPFCDKVKALFTSLKIPFHALDLDQQDNGADIQKTLQDMTGQRTVPNVFIKGKHLGGCDDTMKANAEGRLAQLMNPDAATNTYDYDLIVIGGGSGGLAAAKEAASFGKKVAVCDFVKPSPKGTTWGLGGTCVNVGCIPKKLMHQAALLGEALKDAKKYGWEVSESAKHEWNLLVEGVQDHIGSLNWGYKVALRDQSVTYVNAFAEFVDEHTIKTVNRKNKVQMMQSERFLLATGMRPRYPDVPGLKEYAITSDDLFSLRYCPGKTLCIGASYVSLECAGFLNGMGLDVTVMVRSILLRGFDQDMAEKVGVSMEKHGIEFIRPAIPKKIEKVQDGEPGLYRVTYTPTLGGEEKVFECNTVLVAVGRDACTNNIGLDKVGVLINPKNGKIPVVSEQTNIPHIYAVGDIIEGNLELTPVAIQAGRLLARRLYGGRTEQCDYVNVATTVFTPLEYGSCGLSEEDAIEKYGGSNIEVYHTMYQPLEYTVAHRDSDGCYAKIICNTLDSEKVVGMHILGPNAGEVMQGYAVAIKCGATKAQFDATIGIHPTVSEVFTTLETTKRSGANVQATGC</sequence>
<feature type="domain" description="Glutaredoxin" evidence="15">
    <location>
        <begin position="25"/>
        <end position="86"/>
    </location>
</feature>
<evidence type="ECO:0000256" key="6">
    <source>
        <dbReference type="ARBA" id="ARBA00022630"/>
    </source>
</evidence>
<name>A0A8B7ZJC1_ACAPL</name>
<keyword evidence="5" id="KW-0813">Transport</keyword>